<accession>A0A328P7W7</accession>
<evidence type="ECO:0000256" key="1">
    <source>
        <dbReference type="SAM" id="SignalP"/>
    </source>
</evidence>
<evidence type="ECO:0008006" key="4">
    <source>
        <dbReference type="Google" id="ProtNLM"/>
    </source>
</evidence>
<dbReference type="RefSeq" id="WP_111981459.1">
    <property type="nucleotide sequence ID" value="NZ_NFZS01000001.1"/>
</dbReference>
<dbReference type="EMBL" id="NFZS01000001">
    <property type="protein sequence ID" value="RAO77431.1"/>
    <property type="molecule type" value="Genomic_DNA"/>
</dbReference>
<evidence type="ECO:0000313" key="3">
    <source>
        <dbReference type="Proteomes" id="UP000248926"/>
    </source>
</evidence>
<sequence>MNRKPTKSYLKSVALALLLLPVGHAFSQGISSHALTPADKTAVRQYVITEAVFDKVRAASKDAQTKGVELSPFKPGAHSLDESAAALDAQPAAHDILKSHGLTSHEYVLASAATLGAVMTLKYGKAKSKNNGDELVNPANITFVQKHMDELGVDDN</sequence>
<organism evidence="2 3">
    <name type="scientific">Dyella jiangningensis</name>
    <dbReference type="NCBI Taxonomy" id="1379159"/>
    <lineage>
        <taxon>Bacteria</taxon>
        <taxon>Pseudomonadati</taxon>
        <taxon>Pseudomonadota</taxon>
        <taxon>Gammaproteobacteria</taxon>
        <taxon>Lysobacterales</taxon>
        <taxon>Rhodanobacteraceae</taxon>
        <taxon>Dyella</taxon>
    </lineage>
</organism>
<protein>
    <recommendedName>
        <fullName evidence="4">DUF4142 domain-containing protein</fullName>
    </recommendedName>
</protein>
<name>A0A328P7W7_9GAMM</name>
<dbReference type="OrthoDB" id="5957195at2"/>
<keyword evidence="1" id="KW-0732">Signal</keyword>
<evidence type="ECO:0000313" key="2">
    <source>
        <dbReference type="EMBL" id="RAO77431.1"/>
    </source>
</evidence>
<dbReference type="Proteomes" id="UP000248926">
    <property type="component" value="Unassembled WGS sequence"/>
</dbReference>
<feature type="signal peptide" evidence="1">
    <location>
        <begin position="1"/>
        <end position="27"/>
    </location>
</feature>
<proteinExistence type="predicted"/>
<gene>
    <name evidence="2" type="ORF">CA260_06015</name>
</gene>
<reference evidence="2 3" key="1">
    <citation type="journal article" date="2018" name="Genet. Mol. Biol.">
        <title>The genome sequence of Dyella jiangningensis FCAV SCS01 from a lignocellulose-decomposing microbial consortium metagenome reveals potential for biotechnological applications.</title>
        <authorList>
            <person name="Desiderato J.G."/>
            <person name="Alvarenga D.O."/>
            <person name="Constancio M.T.L."/>
            <person name="Alves L.M.C."/>
            <person name="Varani A.M."/>
        </authorList>
    </citation>
    <scope>NUCLEOTIDE SEQUENCE [LARGE SCALE GENOMIC DNA]</scope>
    <source>
        <strain evidence="2 3">FCAV SCS01</strain>
    </source>
</reference>
<comment type="caution">
    <text evidence="2">The sequence shown here is derived from an EMBL/GenBank/DDBJ whole genome shotgun (WGS) entry which is preliminary data.</text>
</comment>
<dbReference type="AlphaFoldDB" id="A0A328P7W7"/>
<feature type="chain" id="PRO_5016393695" description="DUF4142 domain-containing protein" evidence="1">
    <location>
        <begin position="28"/>
        <end position="156"/>
    </location>
</feature>
<keyword evidence="3" id="KW-1185">Reference proteome</keyword>